<feature type="transmembrane region" description="Helical" evidence="1">
    <location>
        <begin position="138"/>
        <end position="155"/>
    </location>
</feature>
<reference evidence="2 3" key="1">
    <citation type="submission" date="2019-04" db="EMBL/GenBank/DDBJ databases">
        <title>Novel bacteriophages capable of disrupting biofilms from clinical strains of Aeromonas hydrophila with intrinsic antibiotic resistance.</title>
        <authorList>
            <person name="Kabwe M."/>
            <person name="Brown T.L."/>
            <person name="Speirs L."/>
            <person name="Ku H."/>
            <person name="Leach M."/>
            <person name="Chan H.T."/>
            <person name="Petrovski S."/>
            <person name="Lock P."/>
            <person name="Tucci J."/>
        </authorList>
    </citation>
    <scope>NUCLEOTIDE SEQUENCE [LARGE SCALE GENOMIC DNA]</scope>
</reference>
<proteinExistence type="predicted"/>
<organism evidence="2 3">
    <name type="scientific">Aeromonas phage LAh10</name>
    <dbReference type="NCBI Taxonomy" id="2591025"/>
    <lineage>
        <taxon>Viruses</taxon>
        <taxon>Duplodnaviria</taxon>
        <taxon>Heunggongvirae</taxon>
        <taxon>Uroviricota</taxon>
        <taxon>Caudoviricetes</taxon>
        <taxon>Chimalliviridae</taxon>
        <taxon>Ludhianavirus</taxon>
        <taxon>Ludhianavirus LAh10</taxon>
    </lineage>
</organism>
<evidence type="ECO:0000313" key="2">
    <source>
        <dbReference type="EMBL" id="QDH47127.1"/>
    </source>
</evidence>
<gene>
    <name evidence="2" type="ORF">LAh10_124</name>
</gene>
<feature type="transmembrane region" description="Helical" evidence="1">
    <location>
        <begin position="193"/>
        <end position="214"/>
    </location>
</feature>
<keyword evidence="1" id="KW-0812">Transmembrane</keyword>
<accession>A0A514A1I0</accession>
<dbReference type="Proteomes" id="UP000318420">
    <property type="component" value="Segment"/>
</dbReference>
<keyword evidence="1" id="KW-0472">Membrane</keyword>
<feature type="transmembrane region" description="Helical" evidence="1">
    <location>
        <begin position="161"/>
        <end position="181"/>
    </location>
</feature>
<name>A0A514A1I0_9CAUD</name>
<dbReference type="EMBL" id="MK838116">
    <property type="protein sequence ID" value="QDH47127.1"/>
    <property type="molecule type" value="Genomic_DNA"/>
</dbReference>
<sequence length="229" mass="25274">MAIITIKSVSLVGVSKFVRAFAFDEDKMGVHQAIMETPEYKELSKLTDMSQYDKDVCAMDYEIKFESIRHKHHPLNNQTLRQQIWYTTLEIVKEEKIKLEPIEIKVPRIKVESYTRELDFGRQYRSLHANKITKSKNYTGMAVGALAAVGLEILAEDSNTASIVAAAAGAGLGALAVSNAAEMMDDNLANSALLGLYTMSAGIMFGRITAALTADDEVEQVSAEYADEL</sequence>
<protein>
    <submittedName>
        <fullName evidence="2">Uncharacterized protein</fullName>
    </submittedName>
</protein>
<evidence type="ECO:0000313" key="3">
    <source>
        <dbReference type="Proteomes" id="UP000318420"/>
    </source>
</evidence>
<keyword evidence="3" id="KW-1185">Reference proteome</keyword>
<evidence type="ECO:0000256" key="1">
    <source>
        <dbReference type="SAM" id="Phobius"/>
    </source>
</evidence>
<keyword evidence="1" id="KW-1133">Transmembrane helix</keyword>